<dbReference type="AlphaFoldDB" id="A0A433V6N9"/>
<comment type="caution">
    <text evidence="1">The sequence shown here is derived from an EMBL/GenBank/DDBJ whole genome shotgun (WGS) entry which is preliminary data.</text>
</comment>
<accession>A0A433V6N9</accession>
<gene>
    <name evidence="1" type="ORF">DSM106972_063420</name>
</gene>
<reference evidence="1" key="2">
    <citation type="journal article" date="2019" name="Genome Biol. Evol.">
        <title>Day and night: Metabolic profiles and evolutionary relationships of six axenic non-marine cyanobacteria.</title>
        <authorList>
            <person name="Will S.E."/>
            <person name="Henke P."/>
            <person name="Boedeker C."/>
            <person name="Huang S."/>
            <person name="Brinkmann H."/>
            <person name="Rohde M."/>
            <person name="Jarek M."/>
            <person name="Friedl T."/>
            <person name="Seufert S."/>
            <person name="Schumacher M."/>
            <person name="Overmann J."/>
            <person name="Neumann-Schaal M."/>
            <person name="Petersen J."/>
        </authorList>
    </citation>
    <scope>NUCLEOTIDE SEQUENCE [LARGE SCALE GENOMIC DNA]</scope>
    <source>
        <strain evidence="1">PCC 7102</strain>
    </source>
</reference>
<name>A0A433V6N9_9CYAN</name>
<sequence length="175" mass="19151">MATLATDATDVTDELLVINYMQLLFDQLVKQSTNLKILAATAVASLLATATLNTTPVREANLSSTSREAEQASQVGLLLSAAAIVGLGVGALQANKSTNKTGASYSRSQQQQQDRNIITIDQVSSKLRTQLLTLLHRDIQGINRLLNQAKFKYPNRTNNWYAEKVIYDLTRDRGA</sequence>
<protein>
    <submittedName>
        <fullName evidence="1">Uncharacterized protein</fullName>
    </submittedName>
</protein>
<dbReference type="Proteomes" id="UP000271624">
    <property type="component" value="Unassembled WGS sequence"/>
</dbReference>
<dbReference type="RefSeq" id="WP_127084545.1">
    <property type="nucleotide sequence ID" value="NZ_RSCL01000018.1"/>
</dbReference>
<organism evidence="1 2">
    <name type="scientific">Dulcicalothrix desertica PCC 7102</name>
    <dbReference type="NCBI Taxonomy" id="232991"/>
    <lineage>
        <taxon>Bacteria</taxon>
        <taxon>Bacillati</taxon>
        <taxon>Cyanobacteriota</taxon>
        <taxon>Cyanophyceae</taxon>
        <taxon>Nostocales</taxon>
        <taxon>Calotrichaceae</taxon>
        <taxon>Dulcicalothrix</taxon>
    </lineage>
</organism>
<evidence type="ECO:0000313" key="1">
    <source>
        <dbReference type="EMBL" id="RUT01719.1"/>
    </source>
</evidence>
<keyword evidence="2" id="KW-1185">Reference proteome</keyword>
<reference evidence="1" key="1">
    <citation type="submission" date="2018-12" db="EMBL/GenBank/DDBJ databases">
        <authorList>
            <person name="Will S."/>
            <person name="Neumann-Schaal M."/>
            <person name="Henke P."/>
        </authorList>
    </citation>
    <scope>NUCLEOTIDE SEQUENCE</scope>
    <source>
        <strain evidence="1">PCC 7102</strain>
    </source>
</reference>
<dbReference type="OrthoDB" id="5521818at2"/>
<evidence type="ECO:0000313" key="2">
    <source>
        <dbReference type="Proteomes" id="UP000271624"/>
    </source>
</evidence>
<dbReference type="EMBL" id="RSCL01000018">
    <property type="protein sequence ID" value="RUT01719.1"/>
    <property type="molecule type" value="Genomic_DNA"/>
</dbReference>
<proteinExistence type="predicted"/>